<evidence type="ECO:0000256" key="1">
    <source>
        <dbReference type="SAM" id="MobiDB-lite"/>
    </source>
</evidence>
<protein>
    <submittedName>
        <fullName evidence="2">Uncharacterized protein</fullName>
    </submittedName>
</protein>
<feature type="non-terminal residue" evidence="2">
    <location>
        <position position="1"/>
    </location>
</feature>
<organism evidence="2 3">
    <name type="scientific">Suillus fuscotomentosus</name>
    <dbReference type="NCBI Taxonomy" id="1912939"/>
    <lineage>
        <taxon>Eukaryota</taxon>
        <taxon>Fungi</taxon>
        <taxon>Dikarya</taxon>
        <taxon>Basidiomycota</taxon>
        <taxon>Agaricomycotina</taxon>
        <taxon>Agaricomycetes</taxon>
        <taxon>Agaricomycetidae</taxon>
        <taxon>Boletales</taxon>
        <taxon>Suillineae</taxon>
        <taxon>Suillaceae</taxon>
        <taxon>Suillus</taxon>
    </lineage>
</organism>
<sequence>DMHGSSPQSHPSSVDFIPVFSDHQHHDNANDGVNDDAPPAPQLDDIKIKYHPHSRIPSTFHPLSNFSHHCPTEDTMPRHASLWEPFRTQLDFKVAEIVLAAAMTKDQTNRLFELMRHAASTKEDFTLQSHDEVCTLWKMASE</sequence>
<evidence type="ECO:0000313" key="3">
    <source>
        <dbReference type="Proteomes" id="UP001195769"/>
    </source>
</evidence>
<dbReference type="RefSeq" id="XP_041231019.1">
    <property type="nucleotide sequence ID" value="XM_041374504.1"/>
</dbReference>
<accession>A0AAD4HS11</accession>
<keyword evidence="3" id="KW-1185">Reference proteome</keyword>
<feature type="region of interest" description="Disordered" evidence="1">
    <location>
        <begin position="1"/>
        <end position="42"/>
    </location>
</feature>
<gene>
    <name evidence="2" type="ORF">F5891DRAFT_943802</name>
</gene>
<dbReference type="Proteomes" id="UP001195769">
    <property type="component" value="Unassembled WGS sequence"/>
</dbReference>
<dbReference type="GeneID" id="64668802"/>
<feature type="compositionally biased region" description="Polar residues" evidence="1">
    <location>
        <begin position="1"/>
        <end position="12"/>
    </location>
</feature>
<proteinExistence type="predicted"/>
<dbReference type="AlphaFoldDB" id="A0AAD4HS11"/>
<dbReference type="EMBL" id="JABBWK010000007">
    <property type="protein sequence ID" value="KAG1905444.1"/>
    <property type="molecule type" value="Genomic_DNA"/>
</dbReference>
<name>A0AAD4HS11_9AGAM</name>
<reference evidence="2" key="1">
    <citation type="journal article" date="2020" name="New Phytol.">
        <title>Comparative genomics reveals dynamic genome evolution in host specialist ectomycorrhizal fungi.</title>
        <authorList>
            <person name="Lofgren L.A."/>
            <person name="Nguyen N.H."/>
            <person name="Vilgalys R."/>
            <person name="Ruytinx J."/>
            <person name="Liao H.L."/>
            <person name="Branco S."/>
            <person name="Kuo A."/>
            <person name="LaButti K."/>
            <person name="Lipzen A."/>
            <person name="Andreopoulos W."/>
            <person name="Pangilinan J."/>
            <person name="Riley R."/>
            <person name="Hundley H."/>
            <person name="Na H."/>
            <person name="Barry K."/>
            <person name="Grigoriev I.V."/>
            <person name="Stajich J.E."/>
            <person name="Kennedy P.G."/>
        </authorList>
    </citation>
    <scope>NUCLEOTIDE SEQUENCE</scope>
    <source>
        <strain evidence="2">FC203</strain>
    </source>
</reference>
<evidence type="ECO:0000313" key="2">
    <source>
        <dbReference type="EMBL" id="KAG1905444.1"/>
    </source>
</evidence>
<comment type="caution">
    <text evidence="2">The sequence shown here is derived from an EMBL/GenBank/DDBJ whole genome shotgun (WGS) entry which is preliminary data.</text>
</comment>